<dbReference type="OrthoDB" id="9777090at2"/>
<accession>A0A1W2AI31</accession>
<dbReference type="RefSeq" id="WP_084017087.1">
    <property type="nucleotide sequence ID" value="NZ_FWXS01000004.1"/>
</dbReference>
<keyword evidence="4" id="KW-1185">Reference proteome</keyword>
<dbReference type="InterPro" id="IPR029058">
    <property type="entry name" value="AB_hydrolase_fold"/>
</dbReference>
<dbReference type="SUPFAM" id="SSF53474">
    <property type="entry name" value="alpha/beta-Hydrolases"/>
    <property type="match status" value="1"/>
</dbReference>
<evidence type="ECO:0000259" key="2">
    <source>
        <dbReference type="Pfam" id="PF12146"/>
    </source>
</evidence>
<dbReference type="Pfam" id="PF12146">
    <property type="entry name" value="Hydrolase_4"/>
    <property type="match status" value="1"/>
</dbReference>
<evidence type="ECO:0000256" key="1">
    <source>
        <dbReference type="SAM" id="Phobius"/>
    </source>
</evidence>
<dbReference type="EMBL" id="FWXS01000004">
    <property type="protein sequence ID" value="SMC60091.1"/>
    <property type="molecule type" value="Genomic_DNA"/>
</dbReference>
<dbReference type="PANTHER" id="PTHR12277">
    <property type="entry name" value="ALPHA/BETA HYDROLASE DOMAIN-CONTAINING PROTEIN"/>
    <property type="match status" value="1"/>
</dbReference>
<keyword evidence="1" id="KW-0472">Membrane</keyword>
<dbReference type="Proteomes" id="UP000192393">
    <property type="component" value="Unassembled WGS sequence"/>
</dbReference>
<feature type="domain" description="Serine aminopeptidase S33" evidence="2">
    <location>
        <begin position="71"/>
        <end position="181"/>
    </location>
</feature>
<keyword evidence="1" id="KW-1133">Transmembrane helix</keyword>
<dbReference type="PANTHER" id="PTHR12277:SF81">
    <property type="entry name" value="PROTEIN ABHD13"/>
    <property type="match status" value="1"/>
</dbReference>
<sequence length="264" mass="30385">MPKLILQIILVLIGIYLLICILLYFNQEKFIFHPTKVPKDFKYDFPHPFKEIYFTASDSTKIHSLYFEVENPKGVVYYLHGNSGDLSGWGDVAGAYLDLGYNILMIDYRGFGKSEGQIHNEKHFYEDAQLGYDFLKASFDENQIIMVGYSVGTGTASHLASTNNPKLLILQSPYYNLTEIMKMRVPFTPTSLLKYKFENAQNISKTKCPVYIFHGDSDLVISYHNSIKLKEHLKEKDEYTTLENFGHNAVNEHPLFLSKLKLIL</sequence>
<organism evidence="3 4">
    <name type="scientific">Moheibacter sediminis</name>
    <dbReference type="NCBI Taxonomy" id="1434700"/>
    <lineage>
        <taxon>Bacteria</taxon>
        <taxon>Pseudomonadati</taxon>
        <taxon>Bacteroidota</taxon>
        <taxon>Flavobacteriia</taxon>
        <taxon>Flavobacteriales</taxon>
        <taxon>Weeksellaceae</taxon>
        <taxon>Moheibacter</taxon>
    </lineage>
</organism>
<proteinExistence type="predicted"/>
<feature type="transmembrane region" description="Helical" evidence="1">
    <location>
        <begin position="6"/>
        <end position="25"/>
    </location>
</feature>
<dbReference type="Gene3D" id="3.40.50.1820">
    <property type="entry name" value="alpha/beta hydrolase"/>
    <property type="match status" value="2"/>
</dbReference>
<dbReference type="STRING" id="1434700.SAMN06296427_104171"/>
<evidence type="ECO:0000313" key="3">
    <source>
        <dbReference type="EMBL" id="SMC60091.1"/>
    </source>
</evidence>
<protein>
    <recommendedName>
        <fullName evidence="2">Serine aminopeptidase S33 domain-containing protein</fullName>
    </recommendedName>
</protein>
<evidence type="ECO:0000313" key="4">
    <source>
        <dbReference type="Proteomes" id="UP000192393"/>
    </source>
</evidence>
<name>A0A1W2AI31_9FLAO</name>
<reference evidence="4" key="1">
    <citation type="submission" date="2017-04" db="EMBL/GenBank/DDBJ databases">
        <authorList>
            <person name="Varghese N."/>
            <person name="Submissions S."/>
        </authorList>
    </citation>
    <scope>NUCLEOTIDE SEQUENCE [LARGE SCALE GENOMIC DNA]</scope>
    <source>
        <strain evidence="4">CGMCC 1.12708</strain>
    </source>
</reference>
<keyword evidence="1" id="KW-0812">Transmembrane</keyword>
<dbReference type="InterPro" id="IPR022742">
    <property type="entry name" value="Hydrolase_4"/>
</dbReference>
<gene>
    <name evidence="3" type="ORF">SAMN06296427_104171</name>
</gene>
<dbReference type="AlphaFoldDB" id="A0A1W2AI31"/>